<name>A0ABV4T7M9_9FLAO</name>
<organism evidence="1 2">
    <name type="scientific">Flavobacterium zubiriense</name>
    <dbReference type="NCBI Taxonomy" id="3138075"/>
    <lineage>
        <taxon>Bacteria</taxon>
        <taxon>Pseudomonadati</taxon>
        <taxon>Bacteroidota</taxon>
        <taxon>Flavobacteriia</taxon>
        <taxon>Flavobacteriales</taxon>
        <taxon>Flavobacteriaceae</taxon>
        <taxon>Flavobacterium</taxon>
    </lineage>
</organism>
<dbReference type="Proteomes" id="UP001574169">
    <property type="component" value="Unassembled WGS sequence"/>
</dbReference>
<reference evidence="1 2" key="1">
    <citation type="submission" date="2024-04" db="EMBL/GenBank/DDBJ databases">
        <title>New Clade of Flavobacterium.</title>
        <authorList>
            <person name="Matos L."/>
            <person name="Proenca D.N."/>
            <person name="Fransisco R.M."/>
            <person name="Chung A.P."/>
            <person name="Maccario L."/>
            <person name="Sorensen S.J."/>
            <person name="Morais P.V."/>
        </authorList>
    </citation>
    <scope>NUCLEOTIDE SEQUENCE [LARGE SCALE GENOMIC DNA]</scope>
    <source>
        <strain evidence="1 2">FZUC8N2.13</strain>
    </source>
</reference>
<proteinExistence type="predicted"/>
<dbReference type="EMBL" id="JBCFQL010000001">
    <property type="protein sequence ID" value="MFA9190119.1"/>
    <property type="molecule type" value="Genomic_DNA"/>
</dbReference>
<sequence length="125" mass="14220">MRTQIKILLQLILIGLLTNLTSCINKEIDDKEFEKNQETKKSTIYKLNDFYYYSSANNQKYNHQIKGVDENGKNVNGVINLEDEIGIGVLKGNDNKEIEIISEHINSNGIIATDINGTQYKLKVD</sequence>
<evidence type="ECO:0000313" key="2">
    <source>
        <dbReference type="Proteomes" id="UP001574169"/>
    </source>
</evidence>
<dbReference type="RefSeq" id="WP_373405144.1">
    <property type="nucleotide sequence ID" value="NZ_JBCFQL010000001.1"/>
</dbReference>
<protein>
    <recommendedName>
        <fullName evidence="3">Lipoprotein</fullName>
    </recommendedName>
</protein>
<comment type="caution">
    <text evidence="1">The sequence shown here is derived from an EMBL/GenBank/DDBJ whole genome shotgun (WGS) entry which is preliminary data.</text>
</comment>
<gene>
    <name evidence="1" type="ORF">AAGV28_01945</name>
</gene>
<keyword evidence="2" id="KW-1185">Reference proteome</keyword>
<accession>A0ABV4T7M9</accession>
<evidence type="ECO:0008006" key="3">
    <source>
        <dbReference type="Google" id="ProtNLM"/>
    </source>
</evidence>
<evidence type="ECO:0000313" key="1">
    <source>
        <dbReference type="EMBL" id="MFA9190119.1"/>
    </source>
</evidence>